<evidence type="ECO:0000313" key="1">
    <source>
        <dbReference type="EMBL" id="MBW0513603.1"/>
    </source>
</evidence>
<dbReference type="PANTHER" id="PTHR37984:SF15">
    <property type="entry name" value="INTEGRASE CATALYTIC DOMAIN-CONTAINING PROTEIN"/>
    <property type="match status" value="1"/>
</dbReference>
<dbReference type="InterPro" id="IPR050951">
    <property type="entry name" value="Retrovirus_Pol_polyprotein"/>
</dbReference>
<accession>A0A9Q3E474</accession>
<dbReference type="SUPFAM" id="SSF53098">
    <property type="entry name" value="Ribonuclease H-like"/>
    <property type="match status" value="1"/>
</dbReference>
<dbReference type="InterPro" id="IPR012337">
    <property type="entry name" value="RNaseH-like_sf"/>
</dbReference>
<dbReference type="InterPro" id="IPR036397">
    <property type="entry name" value="RNaseH_sf"/>
</dbReference>
<dbReference type="GO" id="GO:0003676">
    <property type="term" value="F:nucleic acid binding"/>
    <property type="evidence" value="ECO:0007669"/>
    <property type="project" value="InterPro"/>
</dbReference>
<reference evidence="1" key="1">
    <citation type="submission" date="2021-03" db="EMBL/GenBank/DDBJ databases">
        <title>Draft genome sequence of rust myrtle Austropuccinia psidii MF-1, a brazilian biotype.</title>
        <authorList>
            <person name="Quecine M.C."/>
            <person name="Pachon D.M.R."/>
            <person name="Bonatelli M.L."/>
            <person name="Correr F.H."/>
            <person name="Franceschini L.M."/>
            <person name="Leite T.F."/>
            <person name="Margarido G.R.A."/>
            <person name="Almeida C.A."/>
            <person name="Ferrarezi J.A."/>
            <person name="Labate C.A."/>
        </authorList>
    </citation>
    <scope>NUCLEOTIDE SEQUENCE</scope>
    <source>
        <strain evidence="1">MF-1</strain>
    </source>
</reference>
<dbReference type="Gene3D" id="3.30.420.10">
    <property type="entry name" value="Ribonuclease H-like superfamily/Ribonuclease H"/>
    <property type="match status" value="1"/>
</dbReference>
<dbReference type="AlphaFoldDB" id="A0A9Q3E474"/>
<proteinExistence type="predicted"/>
<organism evidence="1 2">
    <name type="scientific">Austropuccinia psidii MF-1</name>
    <dbReference type="NCBI Taxonomy" id="1389203"/>
    <lineage>
        <taxon>Eukaryota</taxon>
        <taxon>Fungi</taxon>
        <taxon>Dikarya</taxon>
        <taxon>Basidiomycota</taxon>
        <taxon>Pucciniomycotina</taxon>
        <taxon>Pucciniomycetes</taxon>
        <taxon>Pucciniales</taxon>
        <taxon>Sphaerophragmiaceae</taxon>
        <taxon>Austropuccinia</taxon>
    </lineage>
</organism>
<protein>
    <recommendedName>
        <fullName evidence="3">Integrase catalytic domain-containing protein</fullName>
    </recommendedName>
</protein>
<dbReference type="EMBL" id="AVOT02023538">
    <property type="protein sequence ID" value="MBW0513603.1"/>
    <property type="molecule type" value="Genomic_DNA"/>
</dbReference>
<dbReference type="PANTHER" id="PTHR37984">
    <property type="entry name" value="PROTEIN CBG26694"/>
    <property type="match status" value="1"/>
</dbReference>
<dbReference type="Proteomes" id="UP000765509">
    <property type="component" value="Unassembled WGS sequence"/>
</dbReference>
<keyword evidence="2" id="KW-1185">Reference proteome</keyword>
<sequence length="134" mass="15311">MDTSILICNRVVSFTGIFIRIIRERDPKFTSALLKNLYQLFETKLSFSTSYHPQTDGLAEIMILALEGMVRIFCAYCLELKDCDRVTHYWCILLPELELGYETSIHSGTNQTPSVLAKGCNSRLLQDSLRKDLV</sequence>
<evidence type="ECO:0000313" key="2">
    <source>
        <dbReference type="Proteomes" id="UP000765509"/>
    </source>
</evidence>
<evidence type="ECO:0008006" key="3">
    <source>
        <dbReference type="Google" id="ProtNLM"/>
    </source>
</evidence>
<name>A0A9Q3E474_9BASI</name>
<comment type="caution">
    <text evidence="1">The sequence shown here is derived from an EMBL/GenBank/DDBJ whole genome shotgun (WGS) entry which is preliminary data.</text>
</comment>
<gene>
    <name evidence="1" type="ORF">O181_053318</name>
</gene>